<name>A0A2I2FWT0_9EURO</name>
<evidence type="ECO:0000313" key="2">
    <source>
        <dbReference type="Proteomes" id="UP000234275"/>
    </source>
</evidence>
<evidence type="ECO:0000313" key="1">
    <source>
        <dbReference type="EMBL" id="PLB45067.1"/>
    </source>
</evidence>
<dbReference type="PANTHER" id="PTHR47784">
    <property type="entry name" value="STEROL UPTAKE CONTROL PROTEIN 2"/>
    <property type="match status" value="1"/>
</dbReference>
<dbReference type="OrthoDB" id="4937900at2759"/>
<dbReference type="RefSeq" id="XP_024700369.1">
    <property type="nucleotide sequence ID" value="XM_024844756.1"/>
</dbReference>
<dbReference type="PANTHER" id="PTHR47784:SF13">
    <property type="entry name" value="ZN(II)2CYS6 TRANSCRIPTION FACTOR (EUROFUNG)"/>
    <property type="match status" value="1"/>
</dbReference>
<dbReference type="Proteomes" id="UP000234275">
    <property type="component" value="Unassembled WGS sequence"/>
</dbReference>
<feature type="non-terminal residue" evidence="1">
    <location>
        <position position="1"/>
    </location>
</feature>
<dbReference type="VEuPathDB" id="FungiDB:P170DRAFT_366440"/>
<proteinExistence type="predicted"/>
<gene>
    <name evidence="1" type="ORF">P170DRAFT_366440</name>
</gene>
<dbReference type="InterPro" id="IPR053157">
    <property type="entry name" value="Sterol_Uptake_Regulator"/>
</dbReference>
<dbReference type="STRING" id="1392250.A0A2I2FWT0"/>
<dbReference type="EMBL" id="MSFO01000008">
    <property type="protein sequence ID" value="PLB45067.1"/>
    <property type="molecule type" value="Genomic_DNA"/>
</dbReference>
<dbReference type="GO" id="GO:0001228">
    <property type="term" value="F:DNA-binding transcription activator activity, RNA polymerase II-specific"/>
    <property type="evidence" value="ECO:0007669"/>
    <property type="project" value="TreeGrafter"/>
</dbReference>
<dbReference type="GeneID" id="36552456"/>
<sequence length="192" mass="22019">AFSFPLAVAGPAQQLSQPLKEMIQIITFIRSTMNFSAPILMDVKSDEVYKLTYVEKAGPFPSETFRAAICALHELNTARILDQTDREAFQTTINQLDDVFATIDNGAEPVSKAFIWISESSPRFFDLLRQRHPFALVVLAHYCVVLHRLRWLWWISSWGRRILAEISGTLENEWKPFVEWALNETALECLES</sequence>
<reference evidence="1 2" key="1">
    <citation type="submission" date="2016-12" db="EMBL/GenBank/DDBJ databases">
        <title>The genomes of Aspergillus section Nigri reveals drivers in fungal speciation.</title>
        <authorList>
            <consortium name="DOE Joint Genome Institute"/>
            <person name="Vesth T.C."/>
            <person name="Nybo J."/>
            <person name="Theobald S."/>
            <person name="Brandl J."/>
            <person name="Frisvad J.C."/>
            <person name="Nielsen K.F."/>
            <person name="Lyhne E.K."/>
            <person name="Kogle M.E."/>
            <person name="Kuo A."/>
            <person name="Riley R."/>
            <person name="Clum A."/>
            <person name="Nolan M."/>
            <person name="Lipzen A."/>
            <person name="Salamov A."/>
            <person name="Henrissat B."/>
            <person name="Wiebenga A."/>
            <person name="De Vries R.P."/>
            <person name="Grigoriev I.V."/>
            <person name="Mortensen U.H."/>
            <person name="Andersen M.R."/>
            <person name="Baker S.E."/>
        </authorList>
    </citation>
    <scope>NUCLEOTIDE SEQUENCE [LARGE SCALE GENOMIC DNA]</scope>
    <source>
        <strain evidence="1 2">IBT 23096</strain>
    </source>
</reference>
<dbReference type="AlphaFoldDB" id="A0A2I2FWT0"/>
<comment type="caution">
    <text evidence="1">The sequence shown here is derived from an EMBL/GenBank/DDBJ whole genome shotgun (WGS) entry which is preliminary data.</text>
</comment>
<accession>A0A2I2FWT0</accession>
<keyword evidence="2" id="KW-1185">Reference proteome</keyword>
<organism evidence="1 2">
    <name type="scientific">Aspergillus steynii IBT 23096</name>
    <dbReference type="NCBI Taxonomy" id="1392250"/>
    <lineage>
        <taxon>Eukaryota</taxon>
        <taxon>Fungi</taxon>
        <taxon>Dikarya</taxon>
        <taxon>Ascomycota</taxon>
        <taxon>Pezizomycotina</taxon>
        <taxon>Eurotiomycetes</taxon>
        <taxon>Eurotiomycetidae</taxon>
        <taxon>Eurotiales</taxon>
        <taxon>Aspergillaceae</taxon>
        <taxon>Aspergillus</taxon>
        <taxon>Aspergillus subgen. Circumdati</taxon>
    </lineage>
</organism>
<protein>
    <submittedName>
        <fullName evidence="1">Uncharacterized protein</fullName>
    </submittedName>
</protein>